<proteinExistence type="predicted"/>
<dbReference type="EMBL" id="JBHSBV010000004">
    <property type="protein sequence ID" value="MFC4201616.1"/>
    <property type="molecule type" value="Genomic_DNA"/>
</dbReference>
<name>A0ABV8P0G3_9BURK</name>
<accession>A0ABV8P0G3</accession>
<reference evidence="2" key="1">
    <citation type="journal article" date="2019" name="Int. J. Syst. Evol. Microbiol.">
        <title>The Global Catalogue of Microorganisms (GCM) 10K type strain sequencing project: providing services to taxonomists for standard genome sequencing and annotation.</title>
        <authorList>
            <consortium name="The Broad Institute Genomics Platform"/>
            <consortium name="The Broad Institute Genome Sequencing Center for Infectious Disease"/>
            <person name="Wu L."/>
            <person name="Ma J."/>
        </authorList>
    </citation>
    <scope>NUCLEOTIDE SEQUENCE [LARGE SCALE GENOMIC DNA]</scope>
    <source>
        <strain evidence="2">LMG 24813</strain>
    </source>
</reference>
<dbReference type="RefSeq" id="WP_217965531.1">
    <property type="nucleotide sequence ID" value="NZ_JAHTBN010000007.1"/>
</dbReference>
<comment type="caution">
    <text evidence="1">The sequence shown here is derived from an EMBL/GenBank/DDBJ whole genome shotgun (WGS) entry which is preliminary data.</text>
</comment>
<evidence type="ECO:0000313" key="2">
    <source>
        <dbReference type="Proteomes" id="UP001595848"/>
    </source>
</evidence>
<evidence type="ECO:0000313" key="1">
    <source>
        <dbReference type="EMBL" id="MFC4201616.1"/>
    </source>
</evidence>
<keyword evidence="2" id="KW-1185">Reference proteome</keyword>
<protein>
    <submittedName>
        <fullName evidence="1">Nuclease domain-containing protein</fullName>
    </submittedName>
</protein>
<gene>
    <name evidence="1" type="ORF">ACFOY1_11690</name>
</gene>
<organism evidence="1 2">
    <name type="scientific">Candidimonas humi</name>
    <dbReference type="NCBI Taxonomy" id="683355"/>
    <lineage>
        <taxon>Bacteria</taxon>
        <taxon>Pseudomonadati</taxon>
        <taxon>Pseudomonadota</taxon>
        <taxon>Betaproteobacteria</taxon>
        <taxon>Burkholderiales</taxon>
        <taxon>Alcaligenaceae</taxon>
        <taxon>Candidimonas</taxon>
    </lineage>
</organism>
<sequence length="178" mass="19680">MWGFLCVVTCIADITRLTPMRCSATTVVAEHAVQFTLNHDHVFEVLFQAIFPSLKSNTNCRGRSPSRELRPDIVIAQRRSSKTSAVVLDAKWRSGKSNILDAMESAHIYHDALRVGMIPPEWCILLLPGQTCVAQLEDDAFIQTQHVGAVSNIRPGAVGLTRIQSLIRSWLNGHSTSS</sequence>
<dbReference type="Proteomes" id="UP001595848">
    <property type="component" value="Unassembled WGS sequence"/>
</dbReference>